<organism evidence="1 2">
    <name type="scientific">Popillia japonica</name>
    <name type="common">Japanese beetle</name>
    <dbReference type="NCBI Taxonomy" id="7064"/>
    <lineage>
        <taxon>Eukaryota</taxon>
        <taxon>Metazoa</taxon>
        <taxon>Ecdysozoa</taxon>
        <taxon>Arthropoda</taxon>
        <taxon>Hexapoda</taxon>
        <taxon>Insecta</taxon>
        <taxon>Pterygota</taxon>
        <taxon>Neoptera</taxon>
        <taxon>Endopterygota</taxon>
        <taxon>Coleoptera</taxon>
        <taxon>Polyphaga</taxon>
        <taxon>Scarabaeiformia</taxon>
        <taxon>Scarabaeidae</taxon>
        <taxon>Rutelinae</taxon>
        <taxon>Popillia</taxon>
    </lineage>
</organism>
<sequence length="326" mass="37814">MDKLGGKLMLEFVGIRSKVYAYRTSDDNELKKVKGITRTSLRQITFKNYLDCLTEHTKFYSNQVLIKSKLHSLARVTTNKLVLQPYDDKRNINYFTNDLVPWGYVRTVSEVLFIIFEKVRDNNVGGINYVATKIFIPQSRLAYEILRNSTNEVIEIIYDAAEEMDRLASQVLQQLPQDVIEMDIIKSIVTQLTGLTKFTDINYTTYAVLNLFQGCSKQTYSISNFLGSYKNKHFYINKLMCDAAYFADPNFLSKCFLARGKKNYDFKFQRGSRSSHQDIMVWIMKNIAKKEAGWKEGPDSGLWPSNNPNDYIEILKIIKLHVQFNL</sequence>
<gene>
    <name evidence="1" type="ORF">QE152_g7158</name>
</gene>
<protein>
    <submittedName>
        <fullName evidence="1">Uncharacterized protein</fullName>
    </submittedName>
</protein>
<accession>A0AAW1MC31</accession>
<reference evidence="1 2" key="1">
    <citation type="journal article" date="2024" name="BMC Genomics">
        <title>De novo assembly and annotation of Popillia japonica's genome with initial clues to its potential as an invasive pest.</title>
        <authorList>
            <person name="Cucini C."/>
            <person name="Boschi S."/>
            <person name="Funari R."/>
            <person name="Cardaioli E."/>
            <person name="Iannotti N."/>
            <person name="Marturano G."/>
            <person name="Paoli F."/>
            <person name="Bruttini M."/>
            <person name="Carapelli A."/>
            <person name="Frati F."/>
            <person name="Nardi F."/>
        </authorList>
    </citation>
    <scope>NUCLEOTIDE SEQUENCE [LARGE SCALE GENOMIC DNA]</scope>
    <source>
        <strain evidence="1">DMR45628</strain>
    </source>
</reference>
<dbReference type="AlphaFoldDB" id="A0AAW1MC31"/>
<dbReference type="EMBL" id="JASPKY010000051">
    <property type="protein sequence ID" value="KAK9745132.1"/>
    <property type="molecule type" value="Genomic_DNA"/>
</dbReference>
<keyword evidence="2" id="KW-1185">Reference proteome</keyword>
<name>A0AAW1MC31_POPJA</name>
<dbReference type="Proteomes" id="UP001458880">
    <property type="component" value="Unassembled WGS sequence"/>
</dbReference>
<comment type="caution">
    <text evidence="1">The sequence shown here is derived from an EMBL/GenBank/DDBJ whole genome shotgun (WGS) entry which is preliminary data.</text>
</comment>
<proteinExistence type="predicted"/>
<evidence type="ECO:0000313" key="1">
    <source>
        <dbReference type="EMBL" id="KAK9745132.1"/>
    </source>
</evidence>
<evidence type="ECO:0000313" key="2">
    <source>
        <dbReference type="Proteomes" id="UP001458880"/>
    </source>
</evidence>